<dbReference type="GO" id="GO:0003677">
    <property type="term" value="F:DNA binding"/>
    <property type="evidence" value="ECO:0007669"/>
    <property type="project" value="InterPro"/>
</dbReference>
<evidence type="ECO:0000313" key="2">
    <source>
        <dbReference type="EMBL" id="KAB2622992.1"/>
    </source>
</evidence>
<comment type="caution">
    <text evidence="2">The sequence shown here is derived from an EMBL/GenBank/DDBJ whole genome shotgun (WGS) entry which is preliminary data.</text>
</comment>
<dbReference type="InterPro" id="IPR011990">
    <property type="entry name" value="TPR-like_helical_dom_sf"/>
</dbReference>
<keyword evidence="2" id="KW-0413">Isomerase</keyword>
<organism evidence="2 3">
    <name type="scientific">Pyrus ussuriensis x Pyrus communis</name>
    <dbReference type="NCBI Taxonomy" id="2448454"/>
    <lineage>
        <taxon>Eukaryota</taxon>
        <taxon>Viridiplantae</taxon>
        <taxon>Streptophyta</taxon>
        <taxon>Embryophyta</taxon>
        <taxon>Tracheophyta</taxon>
        <taxon>Spermatophyta</taxon>
        <taxon>Magnoliopsida</taxon>
        <taxon>eudicotyledons</taxon>
        <taxon>Gunneridae</taxon>
        <taxon>Pentapetalae</taxon>
        <taxon>rosids</taxon>
        <taxon>fabids</taxon>
        <taxon>Rosales</taxon>
        <taxon>Rosaceae</taxon>
        <taxon>Amygdaloideae</taxon>
        <taxon>Maleae</taxon>
        <taxon>Pyrus</taxon>
    </lineage>
</organism>
<dbReference type="InterPro" id="IPR036431">
    <property type="entry name" value="ARID_dom_sf"/>
</dbReference>
<dbReference type="PROSITE" id="PS50005">
    <property type="entry name" value="TPR"/>
    <property type="match status" value="1"/>
</dbReference>
<dbReference type="Proteomes" id="UP000327157">
    <property type="component" value="Chromosome 4"/>
</dbReference>
<dbReference type="SMART" id="SM00028">
    <property type="entry name" value="TPR"/>
    <property type="match status" value="1"/>
</dbReference>
<name>A0A5N5HA30_9ROSA</name>
<dbReference type="SUPFAM" id="SSF46774">
    <property type="entry name" value="ARID-like"/>
    <property type="match status" value="1"/>
</dbReference>
<dbReference type="OrthoDB" id="1733308at2759"/>
<dbReference type="AlphaFoldDB" id="A0A5N5HA30"/>
<evidence type="ECO:0000313" key="3">
    <source>
        <dbReference type="Proteomes" id="UP000327157"/>
    </source>
</evidence>
<dbReference type="Gene3D" id="1.25.40.10">
    <property type="entry name" value="Tetratricopeptide repeat domain"/>
    <property type="match status" value="1"/>
</dbReference>
<evidence type="ECO:0000256" key="1">
    <source>
        <dbReference type="PROSITE-ProRule" id="PRU00339"/>
    </source>
</evidence>
<feature type="repeat" description="TPR" evidence="1">
    <location>
        <begin position="80"/>
        <end position="113"/>
    </location>
</feature>
<dbReference type="EMBL" id="SMOL01000231">
    <property type="protein sequence ID" value="KAB2622992.1"/>
    <property type="molecule type" value="Genomic_DNA"/>
</dbReference>
<dbReference type="GO" id="GO:0016853">
    <property type="term" value="F:isomerase activity"/>
    <property type="evidence" value="ECO:0007669"/>
    <property type="project" value="UniProtKB-KW"/>
</dbReference>
<keyword evidence="1" id="KW-0802">TPR repeat</keyword>
<reference evidence="2 3" key="1">
    <citation type="submission" date="2019-09" db="EMBL/GenBank/DDBJ databases">
        <authorList>
            <person name="Ou C."/>
        </authorList>
    </citation>
    <scope>NUCLEOTIDE SEQUENCE [LARGE SCALE GENOMIC DNA]</scope>
    <source>
        <strain evidence="2">S2</strain>
        <tissue evidence="2">Leaf</tissue>
    </source>
</reference>
<gene>
    <name evidence="2" type="ORF">D8674_025174</name>
</gene>
<dbReference type="InterPro" id="IPR019734">
    <property type="entry name" value="TPR_rpt"/>
</dbReference>
<keyword evidence="3" id="KW-1185">Reference proteome</keyword>
<reference evidence="3" key="2">
    <citation type="submission" date="2019-10" db="EMBL/GenBank/DDBJ databases">
        <title>A de novo genome assembly of a pear dwarfing rootstock.</title>
        <authorList>
            <person name="Wang F."/>
            <person name="Wang J."/>
            <person name="Li S."/>
            <person name="Zhang Y."/>
            <person name="Fang M."/>
            <person name="Ma L."/>
            <person name="Zhao Y."/>
            <person name="Jiang S."/>
        </authorList>
    </citation>
    <scope>NUCLEOTIDE SEQUENCE [LARGE SCALE GENOMIC DNA]</scope>
</reference>
<dbReference type="Pfam" id="PF00515">
    <property type="entry name" value="TPR_1"/>
    <property type="match status" value="1"/>
</dbReference>
<protein>
    <submittedName>
        <fullName evidence="2">Peptidyl-prolyl cis-trans isomerase CYP40-like</fullName>
    </submittedName>
</protein>
<sequence>MYHVQRIWEGAVPSEELHLEKVVVEKKLREVGGVFMFFPTTTSALFVLRKHYSTLFYRYEQVKALCDWTDFALHDWEDNVKALFRQGQTYMTLNDIDTAVESFKKALELEPNDGQWCYIIHLTSYWKIGSFMN</sequence>
<dbReference type="SUPFAM" id="SSF48452">
    <property type="entry name" value="TPR-like"/>
    <property type="match status" value="1"/>
</dbReference>
<reference evidence="2 3" key="3">
    <citation type="submission" date="2019-11" db="EMBL/GenBank/DDBJ databases">
        <title>A de novo genome assembly of a pear dwarfing rootstock.</title>
        <authorList>
            <person name="Wang F."/>
            <person name="Wang J."/>
            <person name="Li S."/>
            <person name="Zhang Y."/>
            <person name="Fang M."/>
            <person name="Ma L."/>
            <person name="Zhao Y."/>
            <person name="Jiang S."/>
        </authorList>
    </citation>
    <scope>NUCLEOTIDE SEQUENCE [LARGE SCALE GENOMIC DNA]</scope>
    <source>
        <strain evidence="2">S2</strain>
        <tissue evidence="2">Leaf</tissue>
    </source>
</reference>
<dbReference type="PROSITE" id="PS50293">
    <property type="entry name" value="TPR_REGION"/>
    <property type="match status" value="1"/>
</dbReference>
<accession>A0A5N5HA30</accession>
<proteinExistence type="predicted"/>